<protein>
    <submittedName>
        <fullName evidence="1">Uncharacterized protein</fullName>
    </submittedName>
</protein>
<gene>
    <name evidence="1" type="ORF">A8C56_13260</name>
</gene>
<sequence length="339" mass="38940">MIRGRLHCQGFTNGDSQKELTFNGSFLSHNILPFFGYDDRRELKSNQYRPQYGLQKLASRLPDTTDQLASRQLFASTQANTINYTFTISTSAGQMVVAPGLLQKEWQSGRRQYFRFVNQAPALFDFSILSARYAVKRKRVDIAGQPVDIEVYYHPGHSWNTDHFITSAKEALAYLDTVLGRYPYTVLRIAERSYYDEALYAYGNVITLPENHGWTADIRRQEDLDYLHYSTTRLIAEQYMKQANISRTQGYPVITRSIPGYLAIQELNHFYGEAALQKRLGKNHDTYLKGRAKEENTEPVLMQSDEEADYVSEQKGSYALYQLSRLAGAQRVNGRSPLF</sequence>
<keyword evidence="2" id="KW-1185">Reference proteome</keyword>
<dbReference type="AlphaFoldDB" id="A0A1A9I439"/>
<dbReference type="KEGG" id="nia:A8C56_13260"/>
<dbReference type="EMBL" id="CP015772">
    <property type="protein sequence ID" value="ANH81819.1"/>
    <property type="molecule type" value="Genomic_DNA"/>
</dbReference>
<accession>A0A1A9I439</accession>
<proteinExistence type="predicted"/>
<dbReference type="STRING" id="1176587.A8C56_13260"/>
<dbReference type="Proteomes" id="UP000077667">
    <property type="component" value="Chromosome"/>
</dbReference>
<name>A0A1A9I439_9BACT</name>
<dbReference type="InterPro" id="IPR027268">
    <property type="entry name" value="Peptidase_M4/M1_CTD_sf"/>
</dbReference>
<evidence type="ECO:0000313" key="1">
    <source>
        <dbReference type="EMBL" id="ANH81819.1"/>
    </source>
</evidence>
<reference evidence="1 2" key="1">
    <citation type="submission" date="2016-05" db="EMBL/GenBank/DDBJ databases">
        <title>Niabella ginsenosidivorans BS26 whole genome sequencing.</title>
        <authorList>
            <person name="Im W.T."/>
            <person name="Siddiqi M.Z."/>
        </authorList>
    </citation>
    <scope>NUCLEOTIDE SEQUENCE [LARGE SCALE GENOMIC DNA]</scope>
    <source>
        <strain evidence="1 2">BS26</strain>
    </source>
</reference>
<organism evidence="1 2">
    <name type="scientific">Niabella ginsenosidivorans</name>
    <dbReference type="NCBI Taxonomy" id="1176587"/>
    <lineage>
        <taxon>Bacteria</taxon>
        <taxon>Pseudomonadati</taxon>
        <taxon>Bacteroidota</taxon>
        <taxon>Chitinophagia</taxon>
        <taxon>Chitinophagales</taxon>
        <taxon>Chitinophagaceae</taxon>
        <taxon>Niabella</taxon>
    </lineage>
</organism>
<evidence type="ECO:0000313" key="2">
    <source>
        <dbReference type="Proteomes" id="UP000077667"/>
    </source>
</evidence>
<dbReference type="Gene3D" id="1.10.390.10">
    <property type="entry name" value="Neutral Protease Domain 2"/>
    <property type="match status" value="1"/>
</dbReference>